<evidence type="ECO:0000259" key="2">
    <source>
        <dbReference type="Pfam" id="PF07510"/>
    </source>
</evidence>
<keyword evidence="3" id="KW-0378">Hydrolase</keyword>
<dbReference type="PANTHER" id="PTHR35149">
    <property type="entry name" value="SLL5132 PROTEIN"/>
    <property type="match status" value="1"/>
</dbReference>
<dbReference type="InterPro" id="IPR011089">
    <property type="entry name" value="GmrSD_C"/>
</dbReference>
<dbReference type="Pfam" id="PF03235">
    <property type="entry name" value="GmrSD_N"/>
    <property type="match status" value="1"/>
</dbReference>
<dbReference type="Pfam" id="PF07510">
    <property type="entry name" value="GmrSD_C"/>
    <property type="match status" value="1"/>
</dbReference>
<sequence length="626" mass="72575">MQNNQQSIQTLSVDSLLNHDQYIIPIYQRNYAWGNDEIEALINDINHAMARDAQSQYYIGSLVVFKRDDGQFEVIDGQQRLTTLGILSAYLQQLDHLQADIKALLPLERNTGFEYRADSEHAFNHLFSTTADLPSNFQAAIQAFKKHWPENDEQSQERARFLLHKVHIIRTEVPPQTDLNHYFEIMNTRGEQLAKHEVLKARLMSRLAAQDCSSHEQSAFAAIWDACSDMNRYMVLGFPSDSRKNIFGDAWQRLPQDFDAISTALTQQDEHTERKSILEVIQGKHINQVSAATEASGRFNPVIDFPNLLMHVFKIFNHDAHLDIDARAIALDEKTLLESFAVLVQKDADEIKRFAMALCQCRFLFDKYIIKADTSKQQDDHWSLATIKPYNKHSYQYHNAFADNKRVELLLSMFHVSHPSRIYKNWLYAVLKWLYDSPARTHLNTELDAESYIAFLEDLSDRYYFGHYGAGTDFFDLINQASFVRPTYPSDEVMSEKLQNMLNSGGTAIPNFIFNRLDYLLWQKEGQDFRFTFRNSVEHFYPQNPPDEIFKLADDEDLHCLGNLCLISQSHNSRFSNNMPKAKKANFINTEHNSLKLQIMMQEADTWDKASIRNHHQAMINVLNQP</sequence>
<keyword evidence="3" id="KW-0540">Nuclease</keyword>
<keyword evidence="3" id="KW-0255">Endonuclease</keyword>
<dbReference type="Proteomes" id="UP000832011">
    <property type="component" value="Chromosome"/>
</dbReference>
<dbReference type="EMBL" id="CP091511">
    <property type="protein sequence ID" value="UOO88296.1"/>
    <property type="molecule type" value="Genomic_DNA"/>
</dbReference>
<evidence type="ECO:0000259" key="1">
    <source>
        <dbReference type="Pfam" id="PF03235"/>
    </source>
</evidence>
<dbReference type="GO" id="GO:0004519">
    <property type="term" value="F:endonuclease activity"/>
    <property type="evidence" value="ECO:0007669"/>
    <property type="project" value="UniProtKB-KW"/>
</dbReference>
<gene>
    <name evidence="3" type="ORF">LVJ82_12530</name>
</gene>
<dbReference type="RefSeq" id="WP_058358019.1">
    <property type="nucleotide sequence ID" value="NZ_CABKVG010000010.1"/>
</dbReference>
<accession>A0ABY4DYV1</accession>
<organism evidence="3 4">
    <name type="scientific">Vitreoscilla massiliensis</name>
    <dbReference type="NCBI Taxonomy" id="1689272"/>
    <lineage>
        <taxon>Bacteria</taxon>
        <taxon>Pseudomonadati</taxon>
        <taxon>Pseudomonadota</taxon>
        <taxon>Betaproteobacteria</taxon>
        <taxon>Neisseriales</taxon>
        <taxon>Neisseriaceae</taxon>
        <taxon>Vitreoscilla</taxon>
    </lineage>
</organism>
<evidence type="ECO:0000313" key="4">
    <source>
        <dbReference type="Proteomes" id="UP000832011"/>
    </source>
</evidence>
<protein>
    <submittedName>
        <fullName evidence="3">DUF262 domain-containing HNH endonuclease family protein</fullName>
    </submittedName>
</protein>
<evidence type="ECO:0000313" key="3">
    <source>
        <dbReference type="EMBL" id="UOO88296.1"/>
    </source>
</evidence>
<keyword evidence="4" id="KW-1185">Reference proteome</keyword>
<feature type="domain" description="GmrSD restriction endonucleases C-terminal" evidence="2">
    <location>
        <begin position="488"/>
        <end position="621"/>
    </location>
</feature>
<dbReference type="PANTHER" id="PTHR35149:SF1">
    <property type="entry name" value="DUF5655 DOMAIN-CONTAINING PROTEIN"/>
    <property type="match status" value="1"/>
</dbReference>
<feature type="domain" description="GmrSD restriction endonucleases N-terminal" evidence="1">
    <location>
        <begin position="16"/>
        <end position="204"/>
    </location>
</feature>
<dbReference type="InterPro" id="IPR004919">
    <property type="entry name" value="GmrSD_N"/>
</dbReference>
<name>A0ABY4DYV1_9NEIS</name>
<proteinExistence type="predicted"/>
<reference evidence="3 4" key="1">
    <citation type="journal article" date="2022" name="Res Sq">
        <title>Evolution of multicellular longitudinally dividing oral cavity symbionts (Neisseriaceae).</title>
        <authorList>
            <person name="Nyongesa S."/>
            <person name="Weber P."/>
            <person name="Bernet E."/>
            <person name="Pullido F."/>
            <person name="Nieckarz M."/>
            <person name="Delaby M."/>
            <person name="Nieves C."/>
            <person name="Viehboeck T."/>
            <person name="Krause N."/>
            <person name="Rivera-Millot A."/>
            <person name="Nakamura A."/>
            <person name="Vischer N."/>
            <person name="VanNieuwenhze M."/>
            <person name="Brun Y."/>
            <person name="Cava F."/>
            <person name="Bulgheresi S."/>
            <person name="Veyrier F."/>
        </authorList>
    </citation>
    <scope>NUCLEOTIDE SEQUENCE [LARGE SCALE GENOMIC DNA]</scope>
    <source>
        <strain evidence="3 4">SN4</strain>
    </source>
</reference>